<dbReference type="Ensembl" id="ENSSSCT00060050425.1">
    <property type="protein sequence ID" value="ENSSSCP00060021557.1"/>
    <property type="gene ID" value="ENSSSCG00060037205.1"/>
</dbReference>
<reference evidence="2" key="1">
    <citation type="submission" date="2025-08" db="UniProtKB">
        <authorList>
            <consortium name="Ensembl"/>
        </authorList>
    </citation>
    <scope>IDENTIFICATION</scope>
</reference>
<dbReference type="SUPFAM" id="SSF49842">
    <property type="entry name" value="TNF-like"/>
    <property type="match status" value="1"/>
</dbReference>
<protein>
    <submittedName>
        <fullName evidence="2">Uncharacterized protein</fullName>
    </submittedName>
</protein>
<evidence type="ECO:0000313" key="3">
    <source>
        <dbReference type="Proteomes" id="UP000694723"/>
    </source>
</evidence>
<sequence length="157" mass="17957">KNNRLRQSGGNLVGDRHLINLTFMVPSLLEVLGLFLLFNYIKLFLYTQLPSQLKPLVNVKRQYRKTKSENKLVVTSGEREGGLKAVTNTISINCEGLNFFSFKGYFSTESILILQRKKGRKILNSYSYEKSIGNIQSAELYFKSYIFFQITGHSPSC</sequence>
<dbReference type="InterPro" id="IPR042338">
    <property type="entry name" value="TNFSF4"/>
</dbReference>
<dbReference type="AlphaFoldDB" id="A0A8D1VCG9"/>
<dbReference type="Proteomes" id="UP000694723">
    <property type="component" value="Unplaced"/>
</dbReference>
<keyword evidence="1" id="KW-1133">Transmembrane helix</keyword>
<organism evidence="2 3">
    <name type="scientific">Sus scrofa</name>
    <name type="common">Pig</name>
    <dbReference type="NCBI Taxonomy" id="9823"/>
    <lineage>
        <taxon>Eukaryota</taxon>
        <taxon>Metazoa</taxon>
        <taxon>Chordata</taxon>
        <taxon>Craniata</taxon>
        <taxon>Vertebrata</taxon>
        <taxon>Euteleostomi</taxon>
        <taxon>Mammalia</taxon>
        <taxon>Eutheria</taxon>
        <taxon>Laurasiatheria</taxon>
        <taxon>Artiodactyla</taxon>
        <taxon>Suina</taxon>
        <taxon>Suidae</taxon>
        <taxon>Sus</taxon>
    </lineage>
</organism>
<keyword evidence="1" id="KW-0812">Transmembrane</keyword>
<name>A0A8D1VCG9_PIG</name>
<evidence type="ECO:0000256" key="1">
    <source>
        <dbReference type="SAM" id="Phobius"/>
    </source>
</evidence>
<evidence type="ECO:0000313" key="2">
    <source>
        <dbReference type="Ensembl" id="ENSSSCP00060021557.1"/>
    </source>
</evidence>
<dbReference type="Gene3D" id="2.60.120.40">
    <property type="match status" value="1"/>
</dbReference>
<dbReference type="InterPro" id="IPR008983">
    <property type="entry name" value="Tumour_necrosis_fac-like_dom"/>
</dbReference>
<keyword evidence="1" id="KW-0472">Membrane</keyword>
<proteinExistence type="predicted"/>
<dbReference type="GO" id="GO:0005125">
    <property type="term" value="F:cytokine activity"/>
    <property type="evidence" value="ECO:0007669"/>
    <property type="project" value="InterPro"/>
</dbReference>
<accession>A0A8D1VCG9</accession>
<feature type="transmembrane region" description="Helical" evidence="1">
    <location>
        <begin position="21"/>
        <end position="41"/>
    </location>
</feature>
<dbReference type="PANTHER" id="PTHR17534">
    <property type="entry name" value="OX40 LIGAND"/>
    <property type="match status" value="1"/>
</dbReference>
<dbReference type="PANTHER" id="PTHR17534:SF4">
    <property type="entry name" value="TUMOR NECROSIS FACTOR LIGAND SUPERFAMILY MEMBER 4"/>
    <property type="match status" value="1"/>
</dbReference>